<feature type="domain" description="C2H2-type" evidence="13">
    <location>
        <begin position="242"/>
        <end position="270"/>
    </location>
</feature>
<dbReference type="GeneID" id="115457229"/>
<comment type="subcellular location">
    <subcellularLocation>
        <location evidence="1">Nucleus</location>
    </subcellularLocation>
</comment>
<feature type="domain" description="C2H2-type" evidence="13">
    <location>
        <begin position="71"/>
        <end position="98"/>
    </location>
</feature>
<evidence type="ECO:0000256" key="4">
    <source>
        <dbReference type="ARBA" id="ARBA00022737"/>
    </source>
</evidence>
<evidence type="ECO:0000256" key="12">
    <source>
        <dbReference type="SAM" id="MobiDB-lite"/>
    </source>
</evidence>
<dbReference type="InterPro" id="IPR051967">
    <property type="entry name" value="Krueppel_C2H2-ZF"/>
</dbReference>
<dbReference type="InterPro" id="IPR036236">
    <property type="entry name" value="Znf_C2H2_sf"/>
</dbReference>
<keyword evidence="6" id="KW-0862">Zinc</keyword>
<dbReference type="FunFam" id="3.30.160.60:FF:000075">
    <property type="entry name" value="Putative zinc finger protein 536"/>
    <property type="match status" value="2"/>
</dbReference>
<dbReference type="PROSITE" id="PS50157">
    <property type="entry name" value="ZINC_FINGER_C2H2_2"/>
    <property type="match status" value="9"/>
</dbReference>
<dbReference type="GO" id="GO:0008270">
    <property type="term" value="F:zinc ion binding"/>
    <property type="evidence" value="ECO:0007669"/>
    <property type="project" value="UniProtKB-KW"/>
</dbReference>
<organism evidence="14 15">
    <name type="scientific">Microcaecilia unicolor</name>
    <dbReference type="NCBI Taxonomy" id="1415580"/>
    <lineage>
        <taxon>Eukaryota</taxon>
        <taxon>Metazoa</taxon>
        <taxon>Chordata</taxon>
        <taxon>Craniata</taxon>
        <taxon>Vertebrata</taxon>
        <taxon>Euteleostomi</taxon>
        <taxon>Amphibia</taxon>
        <taxon>Gymnophiona</taxon>
        <taxon>Siphonopidae</taxon>
        <taxon>Microcaecilia</taxon>
    </lineage>
</organism>
<keyword evidence="14" id="KW-1185">Reference proteome</keyword>
<dbReference type="Pfam" id="PF00096">
    <property type="entry name" value="zf-C2H2"/>
    <property type="match status" value="5"/>
</dbReference>
<feature type="region of interest" description="Disordered" evidence="12">
    <location>
        <begin position="513"/>
        <end position="555"/>
    </location>
</feature>
<dbReference type="CTD" id="51222"/>
<feature type="region of interest" description="Disordered" evidence="12">
    <location>
        <begin position="691"/>
        <end position="711"/>
    </location>
</feature>
<feature type="compositionally biased region" description="Gly residues" evidence="12">
    <location>
        <begin position="540"/>
        <end position="554"/>
    </location>
</feature>
<sequence>MECLGPVQRDCSLSMERDCPSTLQRDSPLIQHLSPSPPAFNGELDLQRYSNGHAPLATDGAEERGQEARKYQCPVCGKRFRFNSILSLHTRIHTGEKPFQCPYCGHQATQKGNLKIHLRTHQPGGDEVVSEETRLLLELEERALLREQRNQGMSRQWKHPSWLLEVKTPMVAKEKPEILPAPQDEEEEEEEEEDEEEEVVQIPIPVTPPSLPPPGFRCPFCKGKFRKARELEKHVHILHKPYRCTICGFAATQEEGLARHAEEVHPVREEEAVVEVGEPVQVAPPTTPVKAEPPVAEFRCEVCSQAFTQSWFLKGHMRKHKDSFDHKCQVCGRCFKEPWFLKNHMKVHLSKLGLRGDKTTASEVSTSRPKKEQDLLGYDTFYSAFLLSASQEKREQLVSVAEKGSFLGYLSLRSPSDGSCTERLQATARALEVGQGQVWHPPGLEPSEVCWVSGKGKQKRKGHSRRPKDKRSQVGPAGLCDGPSKNEEFGGTCRCLECGRTFGNYQQLEAHTAMGHHTTREEEEWAGRGASRTSHASHNGGHGVGGHSGAGRGAAHGVSLQAGRFPDESESQSRGYGSDGSRIFSGKDCPYCGKSFRSSHHLKVHLRVHTGERPYKCPHCDYAGTQSGSLKYHLQRHHREQKVVASGRTAGVKVPSPYQHTLLVQTGRYHSFYLPQHWAAAQLTPVRAVDEKPGRQRVPSTGASSLGDVGPTFSDLAKVFQNLSESESHLKEEPLPPSSLAVPVCMLEKQEDKVGGKRRRQPPPPQPQQEADVPSPPPPRVSRRKPASTSRVITNGKPDFEPLDLSWRPPASPGMDSEVTLHRCPFCPFATSSPELMALHLQVHHSRRSLRKERTPRGPIKNDTDTTNAFLGKAGTHLLSGDCEMVEDLGQGLKEDEEEEEEEGESPEALEERDMDGKETPKKGAKQENGVQGYLSRSNSEEEEAEGERLPEHR</sequence>
<evidence type="ECO:0000256" key="10">
    <source>
        <dbReference type="ARBA" id="ARBA00023242"/>
    </source>
</evidence>
<dbReference type="FunFam" id="3.30.160.60:FF:001140">
    <property type="entry name" value="Zinc finger protein 219"/>
    <property type="match status" value="1"/>
</dbReference>
<feature type="region of interest" description="Disordered" evidence="12">
    <location>
        <begin position="751"/>
        <end position="811"/>
    </location>
</feature>
<keyword evidence="4" id="KW-0677">Repeat</keyword>
<feature type="region of interest" description="Disordered" evidence="12">
    <location>
        <begin position="175"/>
        <end position="208"/>
    </location>
</feature>
<evidence type="ECO:0000256" key="3">
    <source>
        <dbReference type="ARBA" id="ARBA00022723"/>
    </source>
</evidence>
<dbReference type="SMART" id="SM00355">
    <property type="entry name" value="ZnF_C2H2"/>
    <property type="match status" value="10"/>
</dbReference>
<dbReference type="PROSITE" id="PS00028">
    <property type="entry name" value="ZINC_FINGER_C2H2_1"/>
    <property type="match status" value="4"/>
</dbReference>
<dbReference type="FunFam" id="3.30.160.60:FF:001498">
    <property type="entry name" value="Zinc finger protein 404"/>
    <property type="match status" value="1"/>
</dbReference>
<feature type="compositionally biased region" description="Basic and acidic residues" evidence="12">
    <location>
        <begin position="852"/>
        <end position="864"/>
    </location>
</feature>
<dbReference type="GO" id="GO:0000981">
    <property type="term" value="F:DNA-binding transcription factor activity, RNA polymerase II-specific"/>
    <property type="evidence" value="ECO:0007669"/>
    <property type="project" value="TreeGrafter"/>
</dbReference>
<feature type="region of interest" description="Disordered" evidence="12">
    <location>
        <begin position="846"/>
        <end position="869"/>
    </location>
</feature>
<evidence type="ECO:0000256" key="5">
    <source>
        <dbReference type="ARBA" id="ARBA00022771"/>
    </source>
</evidence>
<feature type="domain" description="C2H2-type" evidence="13">
    <location>
        <begin position="326"/>
        <end position="353"/>
    </location>
</feature>
<feature type="region of interest" description="Disordered" evidence="12">
    <location>
        <begin position="887"/>
        <end position="954"/>
    </location>
</feature>
<evidence type="ECO:0000256" key="1">
    <source>
        <dbReference type="ARBA" id="ARBA00004123"/>
    </source>
</evidence>
<reference evidence="15" key="1">
    <citation type="submission" date="2025-08" db="UniProtKB">
        <authorList>
            <consortium name="RefSeq"/>
        </authorList>
    </citation>
    <scope>IDENTIFICATION</scope>
</reference>
<keyword evidence="3" id="KW-0479">Metal-binding</keyword>
<feature type="compositionally biased region" description="Acidic residues" evidence="12">
    <location>
        <begin position="183"/>
        <end position="199"/>
    </location>
</feature>
<evidence type="ECO:0000256" key="8">
    <source>
        <dbReference type="ARBA" id="ARBA00023125"/>
    </source>
</evidence>
<evidence type="ECO:0000256" key="2">
    <source>
        <dbReference type="ARBA" id="ARBA00006991"/>
    </source>
</evidence>
<gene>
    <name evidence="15" type="primary">ZNF219</name>
</gene>
<dbReference type="SUPFAM" id="SSF57667">
    <property type="entry name" value="beta-beta-alpha zinc fingers"/>
    <property type="match status" value="4"/>
</dbReference>
<dbReference type="PANTHER" id="PTHR45925">
    <property type="entry name" value="ZINC FINGER PROTEIN"/>
    <property type="match status" value="1"/>
</dbReference>
<feature type="domain" description="C2H2-type" evidence="13">
    <location>
        <begin position="216"/>
        <end position="244"/>
    </location>
</feature>
<evidence type="ECO:0000256" key="6">
    <source>
        <dbReference type="ARBA" id="ARBA00022833"/>
    </source>
</evidence>
<feature type="compositionally biased region" description="Acidic residues" evidence="12">
    <location>
        <begin position="895"/>
        <end position="909"/>
    </location>
</feature>
<keyword evidence="8" id="KW-0238">DNA-binding</keyword>
<evidence type="ECO:0000256" key="9">
    <source>
        <dbReference type="ARBA" id="ARBA00023163"/>
    </source>
</evidence>
<feature type="domain" description="C2H2-type" evidence="13">
    <location>
        <begin position="615"/>
        <end position="642"/>
    </location>
</feature>
<keyword evidence="9" id="KW-0804">Transcription</keyword>
<accession>A0A6P7WW82</accession>
<evidence type="ECO:0000259" key="13">
    <source>
        <dbReference type="PROSITE" id="PS50157"/>
    </source>
</evidence>
<dbReference type="InterPro" id="IPR013087">
    <property type="entry name" value="Znf_C2H2_type"/>
</dbReference>
<evidence type="ECO:0000256" key="7">
    <source>
        <dbReference type="ARBA" id="ARBA00023015"/>
    </source>
</evidence>
<name>A0A6P7WW82_9AMPH</name>
<keyword evidence="10" id="KW-0539">Nucleus</keyword>
<dbReference type="FunCoup" id="A0A6P7WW82">
    <property type="interactions" value="1058"/>
</dbReference>
<feature type="domain" description="C2H2-type" evidence="13">
    <location>
        <begin position="493"/>
        <end position="522"/>
    </location>
</feature>
<feature type="compositionally biased region" description="Basic and acidic residues" evidence="12">
    <location>
        <begin position="910"/>
        <end position="926"/>
    </location>
</feature>
<dbReference type="OrthoDB" id="6077919at2759"/>
<dbReference type="AlphaFoldDB" id="A0A6P7WW82"/>
<feature type="compositionally biased region" description="Basic residues" evidence="12">
    <location>
        <begin position="456"/>
        <end position="469"/>
    </location>
</feature>
<feature type="domain" description="C2H2-type" evidence="13">
    <location>
        <begin position="298"/>
        <end position="325"/>
    </location>
</feature>
<dbReference type="GO" id="GO:0000978">
    <property type="term" value="F:RNA polymerase II cis-regulatory region sequence-specific DNA binding"/>
    <property type="evidence" value="ECO:0007669"/>
    <property type="project" value="TreeGrafter"/>
</dbReference>
<protein>
    <submittedName>
        <fullName evidence="15">Zinc finger protein 219</fullName>
    </submittedName>
</protein>
<dbReference type="InParanoid" id="A0A6P7WW82"/>
<dbReference type="RefSeq" id="XP_030042515.1">
    <property type="nucleotide sequence ID" value="XM_030186655.1"/>
</dbReference>
<keyword evidence="5 11" id="KW-0863">Zinc-finger</keyword>
<feature type="domain" description="C2H2-type" evidence="13">
    <location>
        <begin position="99"/>
        <end position="121"/>
    </location>
</feature>
<feature type="domain" description="C2H2-type" evidence="13">
    <location>
        <begin position="587"/>
        <end position="614"/>
    </location>
</feature>
<dbReference type="Gene3D" id="3.30.160.60">
    <property type="entry name" value="Classic Zinc Finger"/>
    <property type="match status" value="6"/>
</dbReference>
<dbReference type="KEGG" id="muo:115457229"/>
<keyword evidence="7" id="KW-0805">Transcription regulation</keyword>
<proteinExistence type="inferred from homology"/>
<dbReference type="PANTHER" id="PTHR45925:SF1">
    <property type="entry name" value="ZINC FINGER PROTEIN 219"/>
    <property type="match status" value="1"/>
</dbReference>
<evidence type="ECO:0000313" key="15">
    <source>
        <dbReference type="RefSeq" id="XP_030042515.1"/>
    </source>
</evidence>
<evidence type="ECO:0000256" key="11">
    <source>
        <dbReference type="PROSITE-ProRule" id="PRU00042"/>
    </source>
</evidence>
<comment type="similarity">
    <text evidence="2">Belongs to the krueppel C2H2-type zinc-finger protein family.</text>
</comment>
<dbReference type="GO" id="GO:0005634">
    <property type="term" value="C:nucleus"/>
    <property type="evidence" value="ECO:0007669"/>
    <property type="project" value="UniProtKB-SubCell"/>
</dbReference>
<evidence type="ECO:0000313" key="14">
    <source>
        <dbReference type="Proteomes" id="UP000515156"/>
    </source>
</evidence>
<dbReference type="Proteomes" id="UP000515156">
    <property type="component" value="Chromosome 14"/>
</dbReference>
<feature type="region of interest" description="Disordered" evidence="12">
    <location>
        <begin position="449"/>
        <end position="483"/>
    </location>
</feature>